<gene>
    <name evidence="1" type="ORF">BGI32_09590</name>
</gene>
<dbReference type="AlphaFoldDB" id="A0A2N9WS07"/>
<dbReference type="Proteomes" id="UP000231293">
    <property type="component" value="Unassembled WGS sequence"/>
</dbReference>
<dbReference type="Pfam" id="PF15594">
    <property type="entry name" value="Imm50"/>
    <property type="match status" value="1"/>
</dbReference>
<evidence type="ECO:0000313" key="1">
    <source>
        <dbReference type="EMBL" id="PIT13090.1"/>
    </source>
</evidence>
<name>A0A2N9WS07_9NEIS</name>
<accession>A0A2N9WS07</accession>
<dbReference type="InterPro" id="IPR028957">
    <property type="entry name" value="Imm50"/>
</dbReference>
<comment type="caution">
    <text evidence="1">The sequence shown here is derived from an EMBL/GenBank/DDBJ whole genome shotgun (WGS) entry which is preliminary data.</text>
</comment>
<proteinExistence type="predicted"/>
<dbReference type="EMBL" id="MDVB01000107">
    <property type="protein sequence ID" value="PIT13090.1"/>
    <property type="molecule type" value="Genomic_DNA"/>
</dbReference>
<protein>
    <submittedName>
        <fullName evidence="1">Uncharacterized protein</fullName>
    </submittedName>
</protein>
<dbReference type="RefSeq" id="WP_100114038.1">
    <property type="nucleotide sequence ID" value="NZ_MDVB01000107.1"/>
</dbReference>
<organism evidence="1 2">
    <name type="scientific">Snodgrassella alvi</name>
    <dbReference type="NCBI Taxonomy" id="1196083"/>
    <lineage>
        <taxon>Bacteria</taxon>
        <taxon>Pseudomonadati</taxon>
        <taxon>Pseudomonadota</taxon>
        <taxon>Betaproteobacteria</taxon>
        <taxon>Neisseriales</taxon>
        <taxon>Neisseriaceae</taxon>
        <taxon>Snodgrassella</taxon>
    </lineage>
</organism>
<reference evidence="1 2" key="1">
    <citation type="journal article" date="2017" name="MBio">
        <title>Type VI secretion-mediated competition in the bee gut microbiome.</title>
        <authorList>
            <person name="Steele M.I."/>
            <person name="Kwong W.K."/>
            <person name="Powell J.E."/>
            <person name="Whiteley M."/>
            <person name="Moran N.A."/>
        </authorList>
    </citation>
    <scope>NUCLEOTIDE SEQUENCE [LARGE SCALE GENOMIC DNA]</scope>
    <source>
        <strain evidence="1 2">App2-2</strain>
    </source>
</reference>
<sequence length="131" mass="15364">MKWFDLADGNEKIKFIFNNELSLEDVELKKLIFNDISSIRLYFIIKNIPKTIPEKWKKREFNALYLTLRCMGIYKSTLRGNSIGFTCSPIINKADDGVQITIDNNNGFYLSCVADIFHIESIEPYLDERWK</sequence>
<evidence type="ECO:0000313" key="2">
    <source>
        <dbReference type="Proteomes" id="UP000231293"/>
    </source>
</evidence>